<dbReference type="Gene3D" id="3.40.50.300">
    <property type="entry name" value="P-loop containing nucleotide triphosphate hydrolases"/>
    <property type="match status" value="1"/>
</dbReference>
<dbReference type="PRINTS" id="PR00819">
    <property type="entry name" value="CBXCFQXSUPER"/>
</dbReference>
<dbReference type="Pfam" id="PF00004">
    <property type="entry name" value="AAA"/>
    <property type="match status" value="1"/>
</dbReference>
<keyword evidence="2" id="KW-0547">Nucleotide-binding</keyword>
<comment type="similarity">
    <text evidence="1">Belongs to the CbxX/CfxQ family.</text>
</comment>
<dbReference type="InterPro" id="IPR003959">
    <property type="entry name" value="ATPase_AAA_core"/>
</dbReference>
<evidence type="ECO:0000259" key="4">
    <source>
        <dbReference type="SMART" id="SM00382"/>
    </source>
</evidence>
<reference evidence="5 6" key="1">
    <citation type="submission" date="2024-01" db="EMBL/GenBank/DDBJ databases">
        <title>The complete chloroplast genome sequence of Lithospermum erythrorhizon: insights into the phylogenetic relationship among Boraginaceae species and the maternal lineages of purple gromwells.</title>
        <authorList>
            <person name="Okada T."/>
            <person name="Watanabe K."/>
        </authorList>
    </citation>
    <scope>NUCLEOTIDE SEQUENCE [LARGE SCALE GENOMIC DNA]</scope>
</reference>
<proteinExistence type="inferred from homology"/>
<evidence type="ECO:0000256" key="2">
    <source>
        <dbReference type="ARBA" id="ARBA00022741"/>
    </source>
</evidence>
<dbReference type="Gene3D" id="1.10.8.60">
    <property type="match status" value="1"/>
</dbReference>
<dbReference type="AlphaFoldDB" id="A0AAV3PKB8"/>
<dbReference type="GO" id="GO:0004386">
    <property type="term" value="F:helicase activity"/>
    <property type="evidence" value="ECO:0007669"/>
    <property type="project" value="UniProtKB-KW"/>
</dbReference>
<dbReference type="SUPFAM" id="SSF52540">
    <property type="entry name" value="P-loop containing nucleoside triphosphate hydrolases"/>
    <property type="match status" value="1"/>
</dbReference>
<sequence length="339" mass="38756">MKEELNHDSPGSKRINNFSQNVQKLSVDHKVMDELEGELAKMIGLNDLKEQLRTWVIQVMMDFERQKQGISIQTKLPPHLALLGNPGTGKTTVARLLGKLLYKFGILPSDKFIEVRRTDLVAEYVGQTGPKTKKKRLTFDNFDYRIDEAEGGILFVDEAYELTKTNAENDFGSEVIGEMMTAMDKEKLSIILAGYPEEIQQMFASSNPGFRRRMSKLFQFDNYSSKELAEILHLKLNTQGSRFYGFKLESTLTVEEVGELIQRMTTKDQRNNMNAGLVDQMLNNAKENMDSRLYTSNYFNDDLLRTITNVDLKVSLKMLGKNRETGDKRTLLFASSFEV</sequence>
<keyword evidence="5" id="KW-0347">Helicase</keyword>
<dbReference type="CDD" id="cd00009">
    <property type="entry name" value="AAA"/>
    <property type="match status" value="1"/>
</dbReference>
<dbReference type="GO" id="GO:0016887">
    <property type="term" value="F:ATP hydrolysis activity"/>
    <property type="evidence" value="ECO:0007669"/>
    <property type="project" value="InterPro"/>
</dbReference>
<dbReference type="GO" id="GO:0005524">
    <property type="term" value="F:ATP binding"/>
    <property type="evidence" value="ECO:0007669"/>
    <property type="project" value="UniProtKB-KW"/>
</dbReference>
<keyword evidence="3" id="KW-0067">ATP-binding</keyword>
<dbReference type="InterPro" id="IPR000641">
    <property type="entry name" value="CbxX/CfxQ"/>
</dbReference>
<dbReference type="Proteomes" id="UP001454036">
    <property type="component" value="Unassembled WGS sequence"/>
</dbReference>
<protein>
    <submittedName>
        <fullName evidence="5">DNA helicase</fullName>
    </submittedName>
</protein>
<dbReference type="FunFam" id="3.40.50.300:FF:000216">
    <property type="entry name" value="Type VII secretion ATPase EccA"/>
    <property type="match status" value="1"/>
</dbReference>
<evidence type="ECO:0000256" key="1">
    <source>
        <dbReference type="ARBA" id="ARBA00010378"/>
    </source>
</evidence>
<gene>
    <name evidence="5" type="ORF">LIER_10169</name>
</gene>
<evidence type="ECO:0000313" key="6">
    <source>
        <dbReference type="Proteomes" id="UP001454036"/>
    </source>
</evidence>
<name>A0AAV3PKB8_LITER</name>
<keyword evidence="5" id="KW-0378">Hydrolase</keyword>
<evidence type="ECO:0000313" key="5">
    <source>
        <dbReference type="EMBL" id="GAA0151451.1"/>
    </source>
</evidence>
<dbReference type="PANTHER" id="PTHR43392">
    <property type="entry name" value="AAA-TYPE ATPASE FAMILY PROTEIN / ANKYRIN REPEAT FAMILY PROTEIN"/>
    <property type="match status" value="1"/>
</dbReference>
<organism evidence="5 6">
    <name type="scientific">Lithospermum erythrorhizon</name>
    <name type="common">Purple gromwell</name>
    <name type="synonym">Lithospermum officinale var. erythrorhizon</name>
    <dbReference type="NCBI Taxonomy" id="34254"/>
    <lineage>
        <taxon>Eukaryota</taxon>
        <taxon>Viridiplantae</taxon>
        <taxon>Streptophyta</taxon>
        <taxon>Embryophyta</taxon>
        <taxon>Tracheophyta</taxon>
        <taxon>Spermatophyta</taxon>
        <taxon>Magnoliopsida</taxon>
        <taxon>eudicotyledons</taxon>
        <taxon>Gunneridae</taxon>
        <taxon>Pentapetalae</taxon>
        <taxon>asterids</taxon>
        <taxon>lamiids</taxon>
        <taxon>Boraginales</taxon>
        <taxon>Boraginaceae</taxon>
        <taxon>Boraginoideae</taxon>
        <taxon>Lithospermeae</taxon>
        <taxon>Lithospermum</taxon>
    </lineage>
</organism>
<keyword evidence="6" id="KW-1185">Reference proteome</keyword>
<dbReference type="PANTHER" id="PTHR43392:SF2">
    <property type="entry name" value="AAA-TYPE ATPASE FAMILY PROTEIN _ ANKYRIN REPEAT FAMILY PROTEIN"/>
    <property type="match status" value="1"/>
</dbReference>
<feature type="domain" description="AAA+ ATPase" evidence="4">
    <location>
        <begin position="76"/>
        <end position="218"/>
    </location>
</feature>
<accession>A0AAV3PKB8</accession>
<dbReference type="SMART" id="SM00382">
    <property type="entry name" value="AAA"/>
    <property type="match status" value="1"/>
</dbReference>
<dbReference type="InterPro" id="IPR027417">
    <property type="entry name" value="P-loop_NTPase"/>
</dbReference>
<dbReference type="InterPro" id="IPR003593">
    <property type="entry name" value="AAA+_ATPase"/>
</dbReference>
<evidence type="ECO:0000256" key="3">
    <source>
        <dbReference type="ARBA" id="ARBA00022840"/>
    </source>
</evidence>
<dbReference type="InterPro" id="IPR050773">
    <property type="entry name" value="CbxX/CfxQ_RuBisCO_ESX"/>
</dbReference>
<comment type="caution">
    <text evidence="5">The sequence shown here is derived from an EMBL/GenBank/DDBJ whole genome shotgun (WGS) entry which is preliminary data.</text>
</comment>
<dbReference type="EMBL" id="BAABME010001789">
    <property type="protein sequence ID" value="GAA0151451.1"/>
    <property type="molecule type" value="Genomic_DNA"/>
</dbReference>